<dbReference type="Proteomes" id="UP000053099">
    <property type="component" value="Unassembled WGS sequence"/>
</dbReference>
<comment type="subcellular location">
    <subcellularLocation>
        <location evidence="1 8">Cytoplasm</location>
    </subcellularLocation>
</comment>
<protein>
    <recommendedName>
        <fullName evidence="8">3-hydroxyacyl-[acyl-carrier-protein] dehydratase FabZ</fullName>
        <ecNumber evidence="8">4.2.1.59</ecNumber>
    </recommendedName>
    <alternativeName>
        <fullName evidence="8">(3R)-hydroxymyristoyl-[acyl-carrier-protein] dehydratase</fullName>
        <shortName evidence="8">(3R)-hydroxymyristoyl-ACP dehydrase</shortName>
    </alternativeName>
    <alternativeName>
        <fullName evidence="8">Beta-hydroxyacyl-ACP dehydratase</fullName>
    </alternativeName>
</protein>
<gene>
    <name evidence="8" type="primary">fabZ</name>
    <name evidence="9" type="ORF">AN926_00255</name>
</gene>
<dbReference type="EMBL" id="LJJR01000002">
    <property type="protein sequence ID" value="KPD33005.1"/>
    <property type="molecule type" value="Genomic_DNA"/>
</dbReference>
<dbReference type="PATRIC" id="fig|37636.3.peg.646"/>
<dbReference type="HAMAP" id="MF_00406">
    <property type="entry name" value="FabZ"/>
    <property type="match status" value="1"/>
</dbReference>
<evidence type="ECO:0000256" key="5">
    <source>
        <dbReference type="ARBA" id="ARBA00023098"/>
    </source>
</evidence>
<dbReference type="InterPro" id="IPR010084">
    <property type="entry name" value="FabZ"/>
</dbReference>
<keyword evidence="2 8" id="KW-0963">Cytoplasm</keyword>
<name>A0A0N0IRV8_THESC</name>
<dbReference type="SUPFAM" id="SSF54637">
    <property type="entry name" value="Thioesterase/thiol ester dehydrase-isomerase"/>
    <property type="match status" value="1"/>
</dbReference>
<keyword evidence="5 8" id="KW-0443">Lipid metabolism</keyword>
<dbReference type="GO" id="GO:0016020">
    <property type="term" value="C:membrane"/>
    <property type="evidence" value="ECO:0007669"/>
    <property type="project" value="GOC"/>
</dbReference>
<proteinExistence type="inferred from homology"/>
<feature type="active site" evidence="8">
    <location>
        <position position="46"/>
    </location>
</feature>
<evidence type="ECO:0000256" key="6">
    <source>
        <dbReference type="ARBA" id="ARBA00023239"/>
    </source>
</evidence>
<evidence type="ECO:0000256" key="8">
    <source>
        <dbReference type="HAMAP-Rule" id="MF_00406"/>
    </source>
</evidence>
<dbReference type="GO" id="GO:0009245">
    <property type="term" value="P:lipid A biosynthetic process"/>
    <property type="evidence" value="ECO:0007669"/>
    <property type="project" value="UniProtKB-UniRule"/>
</dbReference>
<reference evidence="9 10" key="1">
    <citation type="submission" date="2015-09" db="EMBL/GenBank/DDBJ databases">
        <title>Draft genome sequence of Thermus scotoductus strain K1 isolated from a geothermal spring in Nagorno-Karabakh, Armenia.</title>
        <authorList>
            <person name="Saghatelyan A."/>
            <person name="Poghosyan L."/>
            <person name="Panosyan H."/>
            <person name="Birkeland N.-K."/>
        </authorList>
    </citation>
    <scope>NUCLEOTIDE SEQUENCE [LARGE SCALE GENOMIC DNA]</scope>
    <source>
        <strain evidence="9 10">K1</strain>
    </source>
</reference>
<dbReference type="AlphaFoldDB" id="A0A0N0IRV8"/>
<evidence type="ECO:0000256" key="1">
    <source>
        <dbReference type="ARBA" id="ARBA00004496"/>
    </source>
</evidence>
<evidence type="ECO:0000313" key="9">
    <source>
        <dbReference type="EMBL" id="KPD33005.1"/>
    </source>
</evidence>
<organism evidence="9 10">
    <name type="scientific">Thermus scotoductus</name>
    <dbReference type="NCBI Taxonomy" id="37636"/>
    <lineage>
        <taxon>Bacteria</taxon>
        <taxon>Thermotogati</taxon>
        <taxon>Deinococcota</taxon>
        <taxon>Deinococci</taxon>
        <taxon>Thermales</taxon>
        <taxon>Thermaceae</taxon>
        <taxon>Thermus</taxon>
    </lineage>
</organism>
<keyword evidence="6 8" id="KW-0456">Lyase</keyword>
<dbReference type="FunFam" id="3.10.129.10:FF:000001">
    <property type="entry name" value="3-hydroxyacyl-[acyl-carrier-protein] dehydratase FabZ"/>
    <property type="match status" value="1"/>
</dbReference>
<keyword evidence="4 8" id="KW-0441">Lipid A biosynthesis</keyword>
<dbReference type="GO" id="GO:0006633">
    <property type="term" value="P:fatty acid biosynthetic process"/>
    <property type="evidence" value="ECO:0007669"/>
    <property type="project" value="UniProtKB-UniRule"/>
</dbReference>
<comment type="function">
    <text evidence="7 8">Involved in unsaturated fatty acids biosynthesis. Catalyzes the dehydration of short chain beta-hydroxyacyl-ACPs and long chain saturated and unsaturated beta-hydroxyacyl-ACPs.</text>
</comment>
<accession>A0A0N0IRV8</accession>
<dbReference type="GO" id="GO:0005737">
    <property type="term" value="C:cytoplasm"/>
    <property type="evidence" value="ECO:0007669"/>
    <property type="project" value="UniProtKB-SubCell"/>
</dbReference>
<dbReference type="Gene3D" id="3.10.129.10">
    <property type="entry name" value="Hotdog Thioesterase"/>
    <property type="match status" value="1"/>
</dbReference>
<dbReference type="NCBIfam" id="TIGR01750">
    <property type="entry name" value="fabZ"/>
    <property type="match status" value="1"/>
</dbReference>
<sequence>MEIGEILALLPHRYPFLLIDRVLHADEKTFRALKNVTFNEPHFQGHFPGYPIMPGVLIIEAMAQAAVGSIAKQPGFKPGGLVFLVGVEEARFKKPVVPGDTLILEGELLLFRRGLGKVEVRALVEGEERASARLSFVVREGAE</sequence>
<comment type="catalytic activity">
    <reaction evidence="8">
        <text>a (3R)-hydroxyacyl-[ACP] = a (2E)-enoyl-[ACP] + H2O</text>
        <dbReference type="Rhea" id="RHEA:13097"/>
        <dbReference type="Rhea" id="RHEA-COMP:9925"/>
        <dbReference type="Rhea" id="RHEA-COMP:9945"/>
        <dbReference type="ChEBI" id="CHEBI:15377"/>
        <dbReference type="ChEBI" id="CHEBI:78784"/>
        <dbReference type="ChEBI" id="CHEBI:78827"/>
        <dbReference type="EC" id="4.2.1.59"/>
    </reaction>
</comment>
<evidence type="ECO:0000313" key="10">
    <source>
        <dbReference type="Proteomes" id="UP000053099"/>
    </source>
</evidence>
<comment type="similarity">
    <text evidence="8">Belongs to the thioester dehydratase family. FabZ subfamily.</text>
</comment>
<dbReference type="CDD" id="cd01288">
    <property type="entry name" value="FabZ"/>
    <property type="match status" value="1"/>
</dbReference>
<keyword evidence="3 8" id="KW-0444">Lipid biosynthesis</keyword>
<dbReference type="NCBIfam" id="NF000582">
    <property type="entry name" value="PRK00006.1"/>
    <property type="match status" value="1"/>
</dbReference>
<dbReference type="PANTHER" id="PTHR30272:SF1">
    <property type="entry name" value="3-HYDROXYACYL-[ACYL-CARRIER-PROTEIN] DEHYDRATASE"/>
    <property type="match status" value="1"/>
</dbReference>
<evidence type="ECO:0000256" key="7">
    <source>
        <dbReference type="ARBA" id="ARBA00025049"/>
    </source>
</evidence>
<evidence type="ECO:0000256" key="3">
    <source>
        <dbReference type="ARBA" id="ARBA00022516"/>
    </source>
</evidence>
<dbReference type="EC" id="4.2.1.59" evidence="8"/>
<comment type="caution">
    <text evidence="9">The sequence shown here is derived from an EMBL/GenBank/DDBJ whole genome shotgun (WGS) entry which is preliminary data.</text>
</comment>
<evidence type="ECO:0000256" key="4">
    <source>
        <dbReference type="ARBA" id="ARBA00022556"/>
    </source>
</evidence>
<dbReference type="Pfam" id="PF07977">
    <property type="entry name" value="FabA"/>
    <property type="match status" value="1"/>
</dbReference>
<dbReference type="PANTHER" id="PTHR30272">
    <property type="entry name" value="3-HYDROXYACYL-[ACYL-CARRIER-PROTEIN] DEHYDRATASE"/>
    <property type="match status" value="1"/>
</dbReference>
<dbReference type="GO" id="GO:0019171">
    <property type="term" value="F:(3R)-hydroxyacyl-[acyl-carrier-protein] dehydratase activity"/>
    <property type="evidence" value="ECO:0007669"/>
    <property type="project" value="UniProtKB-EC"/>
</dbReference>
<dbReference type="InterPro" id="IPR029069">
    <property type="entry name" value="HotDog_dom_sf"/>
</dbReference>
<dbReference type="InterPro" id="IPR013114">
    <property type="entry name" value="FabA_FabZ"/>
</dbReference>
<evidence type="ECO:0000256" key="2">
    <source>
        <dbReference type="ARBA" id="ARBA00022490"/>
    </source>
</evidence>